<dbReference type="EMBL" id="SUNJ01011148">
    <property type="protein sequence ID" value="TPP59121.1"/>
    <property type="molecule type" value="Genomic_DNA"/>
</dbReference>
<dbReference type="Proteomes" id="UP000316759">
    <property type="component" value="Unassembled WGS sequence"/>
</dbReference>
<sequence>MSIGTLLLPFRKIRQKRWTLFVLVSLISFGFVQYYRSGTPWPMEYMETRWRASGAYEHRMPWVPISQKQSQMKVYIVEEHHEVIPFWVDIVKAFGGRKATLVSSRNDLD</sequence>
<dbReference type="OrthoDB" id="418142at2759"/>
<evidence type="ECO:0000313" key="3">
    <source>
        <dbReference type="Proteomes" id="UP000316759"/>
    </source>
</evidence>
<accession>A0A504YF21</accession>
<comment type="caution">
    <text evidence="2">The sequence shown here is derived from an EMBL/GenBank/DDBJ whole genome shotgun (WGS) entry which is preliminary data.</text>
</comment>
<keyword evidence="1" id="KW-0812">Transmembrane</keyword>
<dbReference type="AlphaFoldDB" id="A0A504YF21"/>
<reference evidence="2 3" key="1">
    <citation type="submission" date="2019-04" db="EMBL/GenBank/DDBJ databases">
        <title>Annotation for the trematode Fasciola gigantica.</title>
        <authorList>
            <person name="Choi Y.-J."/>
        </authorList>
    </citation>
    <scope>NUCLEOTIDE SEQUENCE [LARGE SCALE GENOMIC DNA]</scope>
    <source>
        <strain evidence="2">Uganda_cow_1</strain>
    </source>
</reference>
<gene>
    <name evidence="2" type="ORF">FGIG_08926</name>
</gene>
<keyword evidence="3" id="KW-1185">Reference proteome</keyword>
<organism evidence="2 3">
    <name type="scientific">Fasciola gigantica</name>
    <name type="common">Giant liver fluke</name>
    <dbReference type="NCBI Taxonomy" id="46835"/>
    <lineage>
        <taxon>Eukaryota</taxon>
        <taxon>Metazoa</taxon>
        <taxon>Spiralia</taxon>
        <taxon>Lophotrochozoa</taxon>
        <taxon>Platyhelminthes</taxon>
        <taxon>Trematoda</taxon>
        <taxon>Digenea</taxon>
        <taxon>Plagiorchiida</taxon>
        <taxon>Echinostomata</taxon>
        <taxon>Echinostomatoidea</taxon>
        <taxon>Fasciolidae</taxon>
        <taxon>Fasciola</taxon>
    </lineage>
</organism>
<evidence type="ECO:0000313" key="2">
    <source>
        <dbReference type="EMBL" id="TPP59121.1"/>
    </source>
</evidence>
<proteinExistence type="predicted"/>
<keyword evidence="1" id="KW-1133">Transmembrane helix</keyword>
<name>A0A504YF21_FASGI</name>
<feature type="transmembrane region" description="Helical" evidence="1">
    <location>
        <begin position="18"/>
        <end position="36"/>
    </location>
</feature>
<protein>
    <submittedName>
        <fullName evidence="2">Uncharacterized protein</fullName>
    </submittedName>
</protein>
<keyword evidence="1" id="KW-0472">Membrane</keyword>
<evidence type="ECO:0000256" key="1">
    <source>
        <dbReference type="SAM" id="Phobius"/>
    </source>
</evidence>